<accession>A0A1M5SDG5</accession>
<keyword evidence="4" id="KW-0804">Transcription</keyword>
<organism evidence="6 7">
    <name type="scientific">Marivita hallyeonensis</name>
    <dbReference type="NCBI Taxonomy" id="996342"/>
    <lineage>
        <taxon>Bacteria</taxon>
        <taxon>Pseudomonadati</taxon>
        <taxon>Pseudomonadota</taxon>
        <taxon>Alphaproteobacteria</taxon>
        <taxon>Rhodobacterales</taxon>
        <taxon>Roseobacteraceae</taxon>
        <taxon>Marivita</taxon>
    </lineage>
</organism>
<dbReference type="Proteomes" id="UP000184221">
    <property type="component" value="Unassembled WGS sequence"/>
</dbReference>
<keyword evidence="2" id="KW-0805">Transcription regulation</keyword>
<dbReference type="PANTHER" id="PTHR34294:SF1">
    <property type="entry name" value="TRANSCRIPTIONAL REGULATOR LSRR"/>
    <property type="match status" value="1"/>
</dbReference>
<dbReference type="RefSeq" id="WP_072777395.1">
    <property type="nucleotide sequence ID" value="NZ_FQXC01000002.1"/>
</dbReference>
<evidence type="ECO:0000256" key="1">
    <source>
        <dbReference type="ARBA" id="ARBA00010466"/>
    </source>
</evidence>
<keyword evidence="3 6" id="KW-0238">DNA-binding</keyword>
<dbReference type="Gene3D" id="1.10.10.10">
    <property type="entry name" value="Winged helix-like DNA-binding domain superfamily/Winged helix DNA-binding domain"/>
    <property type="match status" value="1"/>
</dbReference>
<dbReference type="InterPro" id="IPR037171">
    <property type="entry name" value="NagB/RpiA_transferase-like"/>
</dbReference>
<dbReference type="InterPro" id="IPR051054">
    <property type="entry name" value="SorC_transcr_regulators"/>
</dbReference>
<dbReference type="Pfam" id="PF04198">
    <property type="entry name" value="Sugar-bind"/>
    <property type="match status" value="1"/>
</dbReference>
<dbReference type="InterPro" id="IPR007324">
    <property type="entry name" value="Sugar-bd_dom_put"/>
</dbReference>
<evidence type="ECO:0000256" key="2">
    <source>
        <dbReference type="ARBA" id="ARBA00023015"/>
    </source>
</evidence>
<dbReference type="AlphaFoldDB" id="A0A1M5SDG5"/>
<dbReference type="GO" id="GO:0030246">
    <property type="term" value="F:carbohydrate binding"/>
    <property type="evidence" value="ECO:0007669"/>
    <property type="project" value="InterPro"/>
</dbReference>
<evidence type="ECO:0000259" key="5">
    <source>
        <dbReference type="Pfam" id="PF04198"/>
    </source>
</evidence>
<dbReference type="GO" id="GO:0003677">
    <property type="term" value="F:DNA binding"/>
    <property type="evidence" value="ECO:0007669"/>
    <property type="project" value="UniProtKB-KW"/>
</dbReference>
<dbReference type="OrthoDB" id="9808171at2"/>
<comment type="similarity">
    <text evidence="1">Belongs to the SorC transcriptional regulatory family.</text>
</comment>
<dbReference type="STRING" id="996342.SAMN05443551_2095"/>
<dbReference type="SUPFAM" id="SSF100950">
    <property type="entry name" value="NagB/RpiA/CoA transferase-like"/>
    <property type="match status" value="1"/>
</dbReference>
<reference evidence="6 7" key="1">
    <citation type="submission" date="2016-11" db="EMBL/GenBank/DDBJ databases">
        <authorList>
            <person name="Jaros S."/>
            <person name="Januszkiewicz K."/>
            <person name="Wedrychowicz H."/>
        </authorList>
    </citation>
    <scope>NUCLEOTIDE SEQUENCE [LARGE SCALE GENOMIC DNA]</scope>
    <source>
        <strain evidence="6 7">DSM 29431</strain>
    </source>
</reference>
<evidence type="ECO:0000256" key="3">
    <source>
        <dbReference type="ARBA" id="ARBA00023125"/>
    </source>
</evidence>
<dbReference type="EMBL" id="FQXC01000002">
    <property type="protein sequence ID" value="SHH36511.1"/>
    <property type="molecule type" value="Genomic_DNA"/>
</dbReference>
<evidence type="ECO:0000313" key="6">
    <source>
        <dbReference type="EMBL" id="SHH36511.1"/>
    </source>
</evidence>
<feature type="domain" description="Sugar-binding" evidence="5">
    <location>
        <begin position="62"/>
        <end position="317"/>
    </location>
</feature>
<sequence length="324" mass="34155">MLMQKRQADNDIAQAAWLYYVGNLSQQDVSKRLGISRFKVLRMLADAREQGLVRIAVEHRTARTLALADRLVSLFGLQEVQVAPVGDTAGDDVLARNAVAILASGYLARIAGSDAPVTVGVGWGRTLSAMADNLTGVRNSGLTFVSLMGSVTYASHTAPGDVCVRLAAQTGGQAILLPAPFVADNAEACERIMSQRLVREAIGVARRADHAFMSVGECQEGAILFDSDIFSADQIQQLRDADVVGDCCGVFYRADGTVADIELNRSTPCVQPSDMADMDTVLLAGGSGKLAATLAVLRAGYVKKLLVDEGLANALLAAEENGGA</sequence>
<name>A0A1M5SDG5_9RHOB</name>
<dbReference type="PANTHER" id="PTHR34294">
    <property type="entry name" value="TRANSCRIPTIONAL REGULATOR-RELATED"/>
    <property type="match status" value="1"/>
</dbReference>
<gene>
    <name evidence="6" type="ORF">SAMN05443551_2095</name>
</gene>
<proteinExistence type="inferred from homology"/>
<dbReference type="Gene3D" id="3.40.50.1360">
    <property type="match status" value="1"/>
</dbReference>
<keyword evidence="7" id="KW-1185">Reference proteome</keyword>
<dbReference type="InterPro" id="IPR036388">
    <property type="entry name" value="WH-like_DNA-bd_sf"/>
</dbReference>
<evidence type="ECO:0000313" key="7">
    <source>
        <dbReference type="Proteomes" id="UP000184221"/>
    </source>
</evidence>
<evidence type="ECO:0000256" key="4">
    <source>
        <dbReference type="ARBA" id="ARBA00023163"/>
    </source>
</evidence>
<protein>
    <submittedName>
        <fullName evidence="6">DNA-binding transcriptional regulator LsrR, DeoR family</fullName>
    </submittedName>
</protein>